<comment type="caution">
    <text evidence="2">The sequence shown here is derived from an EMBL/GenBank/DDBJ whole genome shotgun (WGS) entry which is preliminary data.</text>
</comment>
<proteinExistence type="predicted"/>
<reference evidence="2" key="1">
    <citation type="journal article" date="2019" name="BMC Genomics">
        <title>A new reference genome for Sorghum bicolor reveals high levels of sequence similarity between sweet and grain genotypes: implications for the genetics of sugar metabolism.</title>
        <authorList>
            <person name="Cooper E.A."/>
            <person name="Brenton Z.W."/>
            <person name="Flinn B.S."/>
            <person name="Jenkins J."/>
            <person name="Shu S."/>
            <person name="Flowers D."/>
            <person name="Luo F."/>
            <person name="Wang Y."/>
            <person name="Xia P."/>
            <person name="Barry K."/>
            <person name="Daum C."/>
            <person name="Lipzen A."/>
            <person name="Yoshinaga Y."/>
            <person name="Schmutz J."/>
            <person name="Saski C."/>
            <person name="Vermerris W."/>
            <person name="Kresovich S."/>
        </authorList>
    </citation>
    <scope>NUCLEOTIDE SEQUENCE</scope>
</reference>
<organism evidence="2 3">
    <name type="scientific">Sorghum bicolor</name>
    <name type="common">Sorghum</name>
    <name type="synonym">Sorghum vulgare</name>
    <dbReference type="NCBI Taxonomy" id="4558"/>
    <lineage>
        <taxon>Eukaryota</taxon>
        <taxon>Viridiplantae</taxon>
        <taxon>Streptophyta</taxon>
        <taxon>Embryophyta</taxon>
        <taxon>Tracheophyta</taxon>
        <taxon>Spermatophyta</taxon>
        <taxon>Magnoliopsida</taxon>
        <taxon>Liliopsida</taxon>
        <taxon>Poales</taxon>
        <taxon>Poaceae</taxon>
        <taxon>PACMAD clade</taxon>
        <taxon>Panicoideae</taxon>
        <taxon>Andropogonodae</taxon>
        <taxon>Andropogoneae</taxon>
        <taxon>Sorghinae</taxon>
        <taxon>Sorghum</taxon>
    </lineage>
</organism>
<feature type="region of interest" description="Disordered" evidence="1">
    <location>
        <begin position="45"/>
        <end position="88"/>
    </location>
</feature>
<gene>
    <name evidence="2" type="ORF">BDA96_03G464800</name>
</gene>
<dbReference type="AlphaFoldDB" id="A0A921URY6"/>
<feature type="compositionally biased region" description="Gly residues" evidence="1">
    <location>
        <begin position="60"/>
        <end position="69"/>
    </location>
</feature>
<evidence type="ECO:0000256" key="1">
    <source>
        <dbReference type="SAM" id="MobiDB-lite"/>
    </source>
</evidence>
<evidence type="ECO:0000313" key="2">
    <source>
        <dbReference type="EMBL" id="KAG0541075.1"/>
    </source>
</evidence>
<dbReference type="EMBL" id="CM027682">
    <property type="protein sequence ID" value="KAG0541075.1"/>
    <property type="molecule type" value="Genomic_DNA"/>
</dbReference>
<sequence length="117" mass="12417">MTSKIFMCPNIRGEEHERSHTFGEVSPKSPAVWSPASATRLQDGAWTAAGGSRSPAAVGGSLGDGGSPGRGVTMVGRRRSRTGPGDGRLTVEMSIFFQRETKTLICVQRLKGNTVIN</sequence>
<evidence type="ECO:0000313" key="3">
    <source>
        <dbReference type="Proteomes" id="UP000807115"/>
    </source>
</evidence>
<reference evidence="2" key="2">
    <citation type="submission" date="2020-10" db="EMBL/GenBank/DDBJ databases">
        <authorList>
            <person name="Cooper E.A."/>
            <person name="Brenton Z.W."/>
            <person name="Flinn B.S."/>
            <person name="Jenkins J."/>
            <person name="Shu S."/>
            <person name="Flowers D."/>
            <person name="Luo F."/>
            <person name="Wang Y."/>
            <person name="Xia P."/>
            <person name="Barry K."/>
            <person name="Daum C."/>
            <person name="Lipzen A."/>
            <person name="Yoshinaga Y."/>
            <person name="Schmutz J."/>
            <person name="Saski C."/>
            <person name="Vermerris W."/>
            <person name="Kresovich S."/>
        </authorList>
    </citation>
    <scope>NUCLEOTIDE SEQUENCE</scope>
</reference>
<name>A0A921URY6_SORBI</name>
<dbReference type="Proteomes" id="UP000807115">
    <property type="component" value="Chromosome 3"/>
</dbReference>
<accession>A0A921URY6</accession>
<protein>
    <submittedName>
        <fullName evidence="2">Uncharacterized protein</fullName>
    </submittedName>
</protein>